<evidence type="ECO:0000313" key="1">
    <source>
        <dbReference type="EMBL" id="BAQ50297.1"/>
    </source>
</evidence>
<geneLocation type="plasmid" evidence="2">
    <name>pMaq22A_3p DNA</name>
</geneLocation>
<dbReference type="KEGG" id="maqu:Maq22A_3p50230"/>
<gene>
    <name evidence="1" type="ORF">Maq22A_3p50230</name>
</gene>
<dbReference type="EMBL" id="AP014707">
    <property type="protein sequence ID" value="BAQ50297.1"/>
    <property type="molecule type" value="Genomic_DNA"/>
</dbReference>
<protein>
    <recommendedName>
        <fullName evidence="3">Major capsid protein</fullName>
    </recommendedName>
</protein>
<accession>A0A0C6FTA4</accession>
<evidence type="ECO:0008006" key="3">
    <source>
        <dbReference type="Google" id="ProtNLM"/>
    </source>
</evidence>
<name>A0A0C6FTA4_9HYPH</name>
<dbReference type="OrthoDB" id="8437437at2"/>
<evidence type="ECO:0000313" key="2">
    <source>
        <dbReference type="Proteomes" id="UP000061432"/>
    </source>
</evidence>
<sequence length="405" mass="44525">MDLRPLHELATARVAPEGLLASLAIRDDAEGSAKAGRQLIHRARSYGLEMRDFLRLAVDPTLSENRETYDGLNGYEASLKFLNLPIGDDFDSGVVLDLASDTFQYSPGTRALFPEVVDDLIRSTSRQVDFETLPSLVASSRTINGVEMISTVINDEDADDFKVMQPVTEFGRFRIGSISTSEKRVKMYKIGGGYRTSYEFQRRSRLDLLTPYAARMMRELELSKVGLATELLVNGDTVNPGARVVGQSTFDGRIAGLPNATPGRISYGNLMQWFVARAKAGVPIDTVVGNWDSYIQWLFMFAVPLQGNSGQDRTAAEALAATGFKIGGVPILNGQINFVLSTTAPEGQLIGMRKGETLEQLTEAGSLINESERAVQTQAITYVKSEVTGFRLVFGDTREIYDYTE</sequence>
<dbReference type="PATRIC" id="fig|270351.10.peg.7482"/>
<proteinExistence type="predicted"/>
<dbReference type="RefSeq" id="WP_060851342.1">
    <property type="nucleotide sequence ID" value="NZ_AP014707.1"/>
</dbReference>
<organism evidence="1 2">
    <name type="scientific">Methylobacterium aquaticum</name>
    <dbReference type="NCBI Taxonomy" id="270351"/>
    <lineage>
        <taxon>Bacteria</taxon>
        <taxon>Pseudomonadati</taxon>
        <taxon>Pseudomonadota</taxon>
        <taxon>Alphaproteobacteria</taxon>
        <taxon>Hyphomicrobiales</taxon>
        <taxon>Methylobacteriaceae</taxon>
        <taxon>Methylobacterium</taxon>
    </lineage>
</organism>
<dbReference type="Proteomes" id="UP000061432">
    <property type="component" value="Plasmid pMaq22A_3p"/>
</dbReference>
<keyword evidence="1" id="KW-0614">Plasmid</keyword>
<reference evidence="2" key="2">
    <citation type="submission" date="2015-01" db="EMBL/GenBank/DDBJ databases">
        <title>Complete genome sequence of Methylobacterium aquaticum strain 22A.</title>
        <authorList>
            <person name="Tani A."/>
            <person name="Ogura Y."/>
            <person name="Hayashi T."/>
        </authorList>
    </citation>
    <scope>NUCLEOTIDE SEQUENCE [LARGE SCALE GENOMIC DNA]</scope>
    <source>
        <strain evidence="2">MA-22A</strain>
        <plasmid evidence="2">Plasmid pMaq22A_3p DNA</plasmid>
    </source>
</reference>
<reference evidence="1 2" key="1">
    <citation type="journal article" date="2015" name="Genome Announc.">
        <title>Complete Genome Sequence of Methylobacterium aquaticum Strain 22A, Isolated from Racomitrium japonicum Moss.</title>
        <authorList>
            <person name="Tani A."/>
            <person name="Ogura Y."/>
            <person name="Hayashi T."/>
            <person name="Kimbara K."/>
        </authorList>
    </citation>
    <scope>NUCLEOTIDE SEQUENCE [LARGE SCALE GENOMIC DNA]</scope>
    <source>
        <strain evidence="1 2">MA-22A</strain>
        <plasmid evidence="2">Plasmid pMaq22A_3p DNA</plasmid>
    </source>
</reference>
<dbReference type="AlphaFoldDB" id="A0A0C6FTA4"/>